<evidence type="ECO:0000313" key="6">
    <source>
        <dbReference type="Proteomes" id="UP000295673"/>
    </source>
</evidence>
<name>A0A4R1N577_9RHOB</name>
<comment type="caution">
    <text evidence="5">The sequence shown here is derived from an EMBL/GenBank/DDBJ whole genome shotgun (WGS) entry which is preliminary data.</text>
</comment>
<dbReference type="InterPro" id="IPR046335">
    <property type="entry name" value="LacI/GalR-like_sensor"/>
</dbReference>
<sequence length="347" mass="37659">MPCLFVMATLKDISAHLGLSVTQVSRAINDHSDVSEATKKRVREAATELGYVANQSARSLVTGRSGLVCLIRPGGLAGPADISALETVSGLSTAFFERDMQFVLHMMPPEEDVIPAYQRAIASGSFDGFVITETRPDDARVSLLEEMKVPFVVHGRTTEDARHPYFDIDNFEVGRQHVAYLAGLGHKRIALLNGPLDFAYAEFRLNGYKSALDHAGLKFDADLTVHGPMTEGNGIVWTARLFEDGPNRPTALICGNTLLAKGAYTALEAMGLKIPDDVSVVAHDDSILDIRGSAFFPSLTVTKSPFSESSVNLAEILCAEINKENDRDIHRLADVAFIERASTAPKN</sequence>
<dbReference type="Gene3D" id="3.40.50.2300">
    <property type="match status" value="2"/>
</dbReference>
<dbReference type="OrthoDB" id="234496at2"/>
<dbReference type="PANTHER" id="PTHR30146:SF155">
    <property type="entry name" value="ALANINE RACEMASE"/>
    <property type="match status" value="1"/>
</dbReference>
<evidence type="ECO:0000259" key="4">
    <source>
        <dbReference type="PROSITE" id="PS50932"/>
    </source>
</evidence>
<dbReference type="PROSITE" id="PS50932">
    <property type="entry name" value="HTH_LACI_2"/>
    <property type="match status" value="1"/>
</dbReference>
<dbReference type="PANTHER" id="PTHR30146">
    <property type="entry name" value="LACI-RELATED TRANSCRIPTIONAL REPRESSOR"/>
    <property type="match status" value="1"/>
</dbReference>
<keyword evidence="1" id="KW-0805">Transcription regulation</keyword>
<dbReference type="Pfam" id="PF00356">
    <property type="entry name" value="LacI"/>
    <property type="match status" value="1"/>
</dbReference>
<evidence type="ECO:0000256" key="3">
    <source>
        <dbReference type="ARBA" id="ARBA00023163"/>
    </source>
</evidence>
<feature type="domain" description="HTH lacI-type" evidence="4">
    <location>
        <begin position="8"/>
        <end position="62"/>
    </location>
</feature>
<gene>
    <name evidence="5" type="ORF">BXY66_2491</name>
</gene>
<keyword evidence="2" id="KW-0238">DNA-binding</keyword>
<reference evidence="5 6" key="1">
    <citation type="submission" date="2019-03" db="EMBL/GenBank/DDBJ databases">
        <title>Genomic Encyclopedia of Archaeal and Bacterial Type Strains, Phase II (KMG-II): from individual species to whole genera.</title>
        <authorList>
            <person name="Goeker M."/>
        </authorList>
    </citation>
    <scope>NUCLEOTIDE SEQUENCE [LARGE SCALE GENOMIC DNA]</scope>
    <source>
        <strain evidence="5 6">DSM 26433</strain>
    </source>
</reference>
<proteinExistence type="predicted"/>
<dbReference type="GO" id="GO:0000976">
    <property type="term" value="F:transcription cis-regulatory region binding"/>
    <property type="evidence" value="ECO:0007669"/>
    <property type="project" value="TreeGrafter"/>
</dbReference>
<protein>
    <submittedName>
        <fullName evidence="5">LacI family transcriptional regulator</fullName>
    </submittedName>
</protein>
<organism evidence="5 6">
    <name type="scientific">Shimia isoporae</name>
    <dbReference type="NCBI Taxonomy" id="647720"/>
    <lineage>
        <taxon>Bacteria</taxon>
        <taxon>Pseudomonadati</taxon>
        <taxon>Pseudomonadota</taxon>
        <taxon>Alphaproteobacteria</taxon>
        <taxon>Rhodobacterales</taxon>
        <taxon>Roseobacteraceae</taxon>
    </lineage>
</organism>
<dbReference type="InterPro" id="IPR000843">
    <property type="entry name" value="HTH_LacI"/>
</dbReference>
<dbReference type="SMART" id="SM00354">
    <property type="entry name" value="HTH_LACI"/>
    <property type="match status" value="1"/>
</dbReference>
<dbReference type="SUPFAM" id="SSF53822">
    <property type="entry name" value="Periplasmic binding protein-like I"/>
    <property type="match status" value="1"/>
</dbReference>
<dbReference type="SUPFAM" id="SSF47413">
    <property type="entry name" value="lambda repressor-like DNA-binding domains"/>
    <property type="match status" value="1"/>
</dbReference>
<dbReference type="EMBL" id="SMGR01000002">
    <property type="protein sequence ID" value="TCL01182.1"/>
    <property type="molecule type" value="Genomic_DNA"/>
</dbReference>
<dbReference type="InterPro" id="IPR028082">
    <property type="entry name" value="Peripla_BP_I"/>
</dbReference>
<dbReference type="Pfam" id="PF13377">
    <property type="entry name" value="Peripla_BP_3"/>
    <property type="match status" value="1"/>
</dbReference>
<dbReference type="AlphaFoldDB" id="A0A4R1N577"/>
<keyword evidence="6" id="KW-1185">Reference proteome</keyword>
<dbReference type="CDD" id="cd20010">
    <property type="entry name" value="PBP1_AglR-like"/>
    <property type="match status" value="1"/>
</dbReference>
<dbReference type="Proteomes" id="UP000295673">
    <property type="component" value="Unassembled WGS sequence"/>
</dbReference>
<dbReference type="RefSeq" id="WP_132860522.1">
    <property type="nucleotide sequence ID" value="NZ_SMGR01000002.1"/>
</dbReference>
<accession>A0A4R1N577</accession>
<dbReference type="CDD" id="cd01392">
    <property type="entry name" value="HTH_LacI"/>
    <property type="match status" value="1"/>
</dbReference>
<evidence type="ECO:0000256" key="1">
    <source>
        <dbReference type="ARBA" id="ARBA00023015"/>
    </source>
</evidence>
<dbReference type="GO" id="GO:0003700">
    <property type="term" value="F:DNA-binding transcription factor activity"/>
    <property type="evidence" value="ECO:0007669"/>
    <property type="project" value="TreeGrafter"/>
</dbReference>
<keyword evidence="3" id="KW-0804">Transcription</keyword>
<evidence type="ECO:0000256" key="2">
    <source>
        <dbReference type="ARBA" id="ARBA00023125"/>
    </source>
</evidence>
<dbReference type="InterPro" id="IPR010982">
    <property type="entry name" value="Lambda_DNA-bd_dom_sf"/>
</dbReference>
<dbReference type="Gene3D" id="1.10.260.40">
    <property type="entry name" value="lambda repressor-like DNA-binding domains"/>
    <property type="match status" value="1"/>
</dbReference>
<evidence type="ECO:0000313" key="5">
    <source>
        <dbReference type="EMBL" id="TCL01182.1"/>
    </source>
</evidence>